<dbReference type="SUPFAM" id="SSF49842">
    <property type="entry name" value="TNF-like"/>
    <property type="match status" value="1"/>
</dbReference>
<dbReference type="InterPro" id="IPR001073">
    <property type="entry name" value="C1q_dom"/>
</dbReference>
<gene>
    <name evidence="6" type="ORF">E2I00_010440</name>
</gene>
<evidence type="ECO:0000256" key="2">
    <source>
        <dbReference type="ARBA" id="ARBA00022525"/>
    </source>
</evidence>
<feature type="signal peptide" evidence="4">
    <location>
        <begin position="1"/>
        <end position="23"/>
    </location>
</feature>
<dbReference type="InterPro" id="IPR008983">
    <property type="entry name" value="Tumour_necrosis_fac-like_dom"/>
</dbReference>
<evidence type="ECO:0000256" key="1">
    <source>
        <dbReference type="ARBA" id="ARBA00004613"/>
    </source>
</evidence>
<dbReference type="Gene3D" id="2.60.120.40">
    <property type="match status" value="1"/>
</dbReference>
<evidence type="ECO:0000256" key="4">
    <source>
        <dbReference type="SAM" id="SignalP"/>
    </source>
</evidence>
<evidence type="ECO:0000313" key="7">
    <source>
        <dbReference type="Proteomes" id="UP000437017"/>
    </source>
</evidence>
<dbReference type="AlphaFoldDB" id="A0A6A1PZF0"/>
<reference evidence="6 7" key="1">
    <citation type="journal article" date="2019" name="PLoS ONE">
        <title>Genomic analyses reveal an absence of contemporary introgressive admixture between fin whales and blue whales, despite known hybrids.</title>
        <authorList>
            <person name="Westbury M.V."/>
            <person name="Petersen B."/>
            <person name="Lorenzen E.D."/>
        </authorList>
    </citation>
    <scope>NUCLEOTIDE SEQUENCE [LARGE SCALE GENOMIC DNA]</scope>
    <source>
        <strain evidence="6">FinWhale-01</strain>
    </source>
</reference>
<comment type="caution">
    <text evidence="6">The sequence shown here is derived from an EMBL/GenBank/DDBJ whole genome shotgun (WGS) entry which is preliminary data.</text>
</comment>
<keyword evidence="3 4" id="KW-0732">Signal</keyword>
<evidence type="ECO:0000259" key="5">
    <source>
        <dbReference type="PROSITE" id="PS50871"/>
    </source>
</evidence>
<organism evidence="6 7">
    <name type="scientific">Balaenoptera physalus</name>
    <name type="common">Fin whale</name>
    <name type="synonym">Balaena physalus</name>
    <dbReference type="NCBI Taxonomy" id="9770"/>
    <lineage>
        <taxon>Eukaryota</taxon>
        <taxon>Metazoa</taxon>
        <taxon>Chordata</taxon>
        <taxon>Craniata</taxon>
        <taxon>Vertebrata</taxon>
        <taxon>Euteleostomi</taxon>
        <taxon>Mammalia</taxon>
        <taxon>Eutheria</taxon>
        <taxon>Laurasiatheria</taxon>
        <taxon>Artiodactyla</taxon>
        <taxon>Whippomorpha</taxon>
        <taxon>Cetacea</taxon>
        <taxon>Mysticeti</taxon>
        <taxon>Balaenopteridae</taxon>
        <taxon>Balaenoptera</taxon>
    </lineage>
</organism>
<dbReference type="PROSITE" id="PS50871">
    <property type="entry name" value="C1Q"/>
    <property type="match status" value="1"/>
</dbReference>
<feature type="chain" id="PRO_5025441194" description="C1q domain-containing protein" evidence="4">
    <location>
        <begin position="24"/>
        <end position="252"/>
    </location>
</feature>
<name>A0A6A1PZF0_BALPH</name>
<dbReference type="PANTHER" id="PTHR22923:SF70">
    <property type="entry name" value="COMPLEMENT C1Q TUMOR NECROSIS FACTOR-RELATED PROTEIN 6"/>
    <property type="match status" value="1"/>
</dbReference>
<dbReference type="SMART" id="SM00110">
    <property type="entry name" value="C1Q"/>
    <property type="match status" value="1"/>
</dbReference>
<feature type="domain" description="C1q" evidence="5">
    <location>
        <begin position="113"/>
        <end position="252"/>
    </location>
</feature>
<accession>A0A6A1PZF0</accession>
<protein>
    <recommendedName>
        <fullName evidence="5">C1q domain-containing protein</fullName>
    </recommendedName>
</protein>
<feature type="non-terminal residue" evidence="6">
    <location>
        <position position="1"/>
    </location>
</feature>
<dbReference type="EMBL" id="SGJD01001364">
    <property type="protein sequence ID" value="KAB0400344.1"/>
    <property type="molecule type" value="Genomic_DNA"/>
</dbReference>
<sequence length="252" mass="27622">VAMGIAALGLLWAVLLHPLSVFGIPTEEPTSGEAVASSSPGLCRRCCDSEDPLVLADAAHESLASPSALPYMLPEVRPYINITILKGEDPHVAWAGLAWSGTGRAWGSLPGLREMRFSAFSVGRKTALHSSEGFQPLLFDTVFVNPDGHFNLAAGHFVAPLRGLYFFSLNVHSWNFKETYVHVVHNDEAAVILYAQPSDRSIMQSQSVMLALAPGDRVWARLFKRERENAVYSDDIDTYITFSGHLIKPEDD</sequence>
<keyword evidence="2" id="KW-0964">Secreted</keyword>
<dbReference type="GO" id="GO:0005615">
    <property type="term" value="C:extracellular space"/>
    <property type="evidence" value="ECO:0007669"/>
    <property type="project" value="TreeGrafter"/>
</dbReference>
<evidence type="ECO:0000313" key="6">
    <source>
        <dbReference type="EMBL" id="KAB0400344.1"/>
    </source>
</evidence>
<dbReference type="Pfam" id="PF00386">
    <property type="entry name" value="C1q"/>
    <property type="match status" value="1"/>
</dbReference>
<comment type="subcellular location">
    <subcellularLocation>
        <location evidence="1">Secreted</location>
    </subcellularLocation>
</comment>
<evidence type="ECO:0000256" key="3">
    <source>
        <dbReference type="ARBA" id="ARBA00022729"/>
    </source>
</evidence>
<dbReference type="OrthoDB" id="6138508at2759"/>
<dbReference type="InterPro" id="IPR050822">
    <property type="entry name" value="Cerebellin_Synaptic_Org"/>
</dbReference>
<dbReference type="FunFam" id="2.60.120.40:FF:000029">
    <property type="entry name" value="Complement C1q tumor necrosis factor-related protein 1"/>
    <property type="match status" value="1"/>
</dbReference>
<dbReference type="PANTHER" id="PTHR22923">
    <property type="entry name" value="CEREBELLIN-RELATED"/>
    <property type="match status" value="1"/>
</dbReference>
<keyword evidence="7" id="KW-1185">Reference proteome</keyword>
<dbReference type="Proteomes" id="UP000437017">
    <property type="component" value="Unassembled WGS sequence"/>
</dbReference>
<dbReference type="PRINTS" id="PR00007">
    <property type="entry name" value="COMPLEMNTC1Q"/>
</dbReference>
<proteinExistence type="predicted"/>